<dbReference type="AlphaFoldDB" id="A0A2D3WD66"/>
<dbReference type="GO" id="GO:0017148">
    <property type="term" value="P:negative regulation of translation"/>
    <property type="evidence" value="ECO:0007669"/>
    <property type="project" value="TreeGrafter"/>
</dbReference>
<organism evidence="5 6">
    <name type="scientific">Sulfuricurvum kujiense</name>
    <dbReference type="NCBI Taxonomy" id="148813"/>
    <lineage>
        <taxon>Bacteria</taxon>
        <taxon>Pseudomonadati</taxon>
        <taxon>Campylobacterota</taxon>
        <taxon>Epsilonproteobacteria</taxon>
        <taxon>Campylobacterales</taxon>
        <taxon>Sulfurimonadaceae</taxon>
        <taxon>Sulfuricurvum</taxon>
    </lineage>
</organism>
<dbReference type="Gene3D" id="3.90.1180.10">
    <property type="entry name" value="Ribosomal protein L13"/>
    <property type="match status" value="1"/>
</dbReference>
<evidence type="ECO:0000256" key="1">
    <source>
        <dbReference type="ARBA" id="ARBA00006227"/>
    </source>
</evidence>
<gene>
    <name evidence="4" type="primary">rplM</name>
    <name evidence="5" type="ORF">CFH83_01820</name>
</gene>
<dbReference type="GO" id="GO:0022625">
    <property type="term" value="C:cytosolic large ribosomal subunit"/>
    <property type="evidence" value="ECO:0007669"/>
    <property type="project" value="TreeGrafter"/>
</dbReference>
<dbReference type="InterPro" id="IPR005823">
    <property type="entry name" value="Ribosomal_uL13_bac-type"/>
</dbReference>
<dbReference type="NCBIfam" id="TIGR01066">
    <property type="entry name" value="rplM_bact"/>
    <property type="match status" value="1"/>
</dbReference>
<dbReference type="GO" id="GO:0006412">
    <property type="term" value="P:translation"/>
    <property type="evidence" value="ECO:0007669"/>
    <property type="project" value="UniProtKB-UniRule"/>
</dbReference>
<accession>A0A2D3WD66</accession>
<dbReference type="InterPro" id="IPR005822">
    <property type="entry name" value="Ribosomal_uL13"/>
</dbReference>
<comment type="subunit">
    <text evidence="4">Part of the 50S ribosomal subunit.</text>
</comment>
<comment type="similarity">
    <text evidence="1 4">Belongs to the universal ribosomal protein uL13 family.</text>
</comment>
<protein>
    <recommendedName>
        <fullName evidence="4">Large ribosomal subunit protein uL13</fullName>
    </recommendedName>
</protein>
<evidence type="ECO:0000313" key="5">
    <source>
        <dbReference type="EMBL" id="DAB39241.1"/>
    </source>
</evidence>
<dbReference type="GO" id="GO:0003735">
    <property type="term" value="F:structural constituent of ribosome"/>
    <property type="evidence" value="ECO:0007669"/>
    <property type="project" value="InterPro"/>
</dbReference>
<dbReference type="GO" id="GO:0003729">
    <property type="term" value="F:mRNA binding"/>
    <property type="evidence" value="ECO:0007669"/>
    <property type="project" value="TreeGrafter"/>
</dbReference>
<dbReference type="RefSeq" id="WP_182729598.1">
    <property type="nucleotide sequence ID" value="NZ_DLUI01000029.1"/>
</dbReference>
<dbReference type="Proteomes" id="UP000228859">
    <property type="component" value="Unassembled WGS sequence"/>
</dbReference>
<reference evidence="5 6" key="1">
    <citation type="journal article" date="2017" name="Front. Microbiol.">
        <title>Comparative Genomic Analysis of the Class Epsilonproteobacteria and Proposed Reclassification to Epsilonbacteraeota (phyl. nov.).</title>
        <authorList>
            <person name="Waite D.W."/>
            <person name="Vanwonterghem I."/>
            <person name="Rinke C."/>
            <person name="Parks D.H."/>
            <person name="Zhang Y."/>
            <person name="Takai K."/>
            <person name="Sievert S.M."/>
            <person name="Simon J."/>
            <person name="Campbell B.J."/>
            <person name="Hanson T.E."/>
            <person name="Woyke T."/>
            <person name="Klotz M.G."/>
            <person name="Hugenholtz P."/>
        </authorList>
    </citation>
    <scope>NUCLEOTIDE SEQUENCE [LARGE SCALE GENOMIC DNA]</scope>
    <source>
        <strain evidence="5">UBA12443</strain>
    </source>
</reference>
<evidence type="ECO:0000256" key="4">
    <source>
        <dbReference type="HAMAP-Rule" id="MF_01366"/>
    </source>
</evidence>
<dbReference type="PANTHER" id="PTHR11545:SF2">
    <property type="entry name" value="LARGE RIBOSOMAL SUBUNIT PROTEIN UL13M"/>
    <property type="match status" value="1"/>
</dbReference>
<dbReference type="EMBL" id="DLUI01000029">
    <property type="protein sequence ID" value="DAB39241.1"/>
    <property type="molecule type" value="Genomic_DNA"/>
</dbReference>
<dbReference type="SUPFAM" id="SSF52161">
    <property type="entry name" value="Ribosomal protein L13"/>
    <property type="match status" value="1"/>
</dbReference>
<evidence type="ECO:0000256" key="3">
    <source>
        <dbReference type="ARBA" id="ARBA00023274"/>
    </source>
</evidence>
<dbReference type="InterPro" id="IPR036899">
    <property type="entry name" value="Ribosomal_uL13_sf"/>
</dbReference>
<dbReference type="Pfam" id="PF00572">
    <property type="entry name" value="Ribosomal_L13"/>
    <property type="match status" value="1"/>
</dbReference>
<sequence length="140" mass="15476">MKFTKIASPEQIDRKWVLIDAEGKTFGRLMTDVAARLRGKDKPYFTPNVDCGDFVIIINASKIVINGGGKLATKEYHTHSGYFGSVKSVKMTELLATNPEKLFKLAARGMLPKTKLGRAMLKKLKIYAGAEHPHSAQIAK</sequence>
<evidence type="ECO:0000256" key="2">
    <source>
        <dbReference type="ARBA" id="ARBA00022980"/>
    </source>
</evidence>
<proteinExistence type="inferred from homology"/>
<dbReference type="CDD" id="cd00392">
    <property type="entry name" value="Ribosomal_L13"/>
    <property type="match status" value="1"/>
</dbReference>
<keyword evidence="3 4" id="KW-0687">Ribonucleoprotein</keyword>
<name>A0A2D3WD66_9BACT</name>
<comment type="function">
    <text evidence="4">This protein is one of the early assembly proteins of the 50S ribosomal subunit, although it is not seen to bind rRNA by itself. It is important during the early stages of 50S assembly.</text>
</comment>
<keyword evidence="2 4" id="KW-0689">Ribosomal protein</keyword>
<dbReference type="PANTHER" id="PTHR11545">
    <property type="entry name" value="RIBOSOMAL PROTEIN L13"/>
    <property type="match status" value="1"/>
</dbReference>
<dbReference type="HAMAP" id="MF_01366">
    <property type="entry name" value="Ribosomal_uL13"/>
    <property type="match status" value="1"/>
</dbReference>
<comment type="caution">
    <text evidence="5">The sequence shown here is derived from an EMBL/GenBank/DDBJ whole genome shotgun (WGS) entry which is preliminary data.</text>
</comment>
<evidence type="ECO:0000313" key="6">
    <source>
        <dbReference type="Proteomes" id="UP000228859"/>
    </source>
</evidence>
<dbReference type="PIRSF" id="PIRSF002181">
    <property type="entry name" value="Ribosomal_L13"/>
    <property type="match status" value="1"/>
</dbReference>